<dbReference type="AlphaFoldDB" id="A0A926VK94"/>
<dbReference type="Proteomes" id="UP000641646">
    <property type="component" value="Unassembled WGS sequence"/>
</dbReference>
<dbReference type="RefSeq" id="WP_190473393.1">
    <property type="nucleotide sequence ID" value="NZ_JACJPW010000115.1"/>
</dbReference>
<keyword evidence="2" id="KW-1185">Reference proteome</keyword>
<gene>
    <name evidence="1" type="ORF">H6G03_30200</name>
</gene>
<protein>
    <submittedName>
        <fullName evidence="1">Uncharacterized protein</fullName>
    </submittedName>
</protein>
<proteinExistence type="predicted"/>
<dbReference type="EMBL" id="JACJPW010000115">
    <property type="protein sequence ID" value="MBD2185299.1"/>
    <property type="molecule type" value="Genomic_DNA"/>
</dbReference>
<accession>A0A926VK94</accession>
<evidence type="ECO:0000313" key="1">
    <source>
        <dbReference type="EMBL" id="MBD2185299.1"/>
    </source>
</evidence>
<reference evidence="1" key="1">
    <citation type="journal article" date="2015" name="ISME J.">
        <title>Draft Genome Sequence of Streptomyces incarnatus NRRL8089, which Produces the Nucleoside Antibiotic Sinefungin.</title>
        <authorList>
            <person name="Oshima K."/>
            <person name="Hattori M."/>
            <person name="Shimizu H."/>
            <person name="Fukuda K."/>
            <person name="Nemoto M."/>
            <person name="Inagaki K."/>
            <person name="Tamura T."/>
        </authorList>
    </citation>
    <scope>NUCLEOTIDE SEQUENCE</scope>
    <source>
        <strain evidence="1">FACHB-1375</strain>
    </source>
</reference>
<name>A0A926VK94_9CYAN</name>
<sequence length="150" mass="17723">MNKKLCEVAVLFLDGHGSFNGDNIFHISLSLIVTNWIGFTQMGLKCQDLRLHTPKRDETYNFPIPFTVTSYYIKSKPHQLIKTLYFTIFWYLNILIFIQDLRTLGLETCFIRWFLAVKSSFFRETGFVYLNSQNLKSYKKIHKSHRLTVV</sequence>
<evidence type="ECO:0000313" key="2">
    <source>
        <dbReference type="Proteomes" id="UP000641646"/>
    </source>
</evidence>
<reference evidence="1" key="2">
    <citation type="submission" date="2020-08" db="EMBL/GenBank/DDBJ databases">
        <authorList>
            <person name="Chen M."/>
            <person name="Teng W."/>
            <person name="Zhao L."/>
            <person name="Hu C."/>
            <person name="Zhou Y."/>
            <person name="Han B."/>
            <person name="Song L."/>
            <person name="Shu W."/>
        </authorList>
    </citation>
    <scope>NUCLEOTIDE SEQUENCE</scope>
    <source>
        <strain evidence="1">FACHB-1375</strain>
    </source>
</reference>
<organism evidence="1 2">
    <name type="scientific">Aerosakkonema funiforme FACHB-1375</name>
    <dbReference type="NCBI Taxonomy" id="2949571"/>
    <lineage>
        <taxon>Bacteria</taxon>
        <taxon>Bacillati</taxon>
        <taxon>Cyanobacteriota</taxon>
        <taxon>Cyanophyceae</taxon>
        <taxon>Oscillatoriophycideae</taxon>
        <taxon>Aerosakkonematales</taxon>
        <taxon>Aerosakkonemataceae</taxon>
        <taxon>Aerosakkonema</taxon>
    </lineage>
</organism>
<comment type="caution">
    <text evidence="1">The sequence shown here is derived from an EMBL/GenBank/DDBJ whole genome shotgun (WGS) entry which is preliminary data.</text>
</comment>